<comment type="caution">
    <text evidence="2">The sequence shown here is derived from an EMBL/GenBank/DDBJ whole genome shotgun (WGS) entry which is preliminary data.</text>
</comment>
<dbReference type="AlphaFoldDB" id="A0A9X6NLT2"/>
<organism evidence="2 3">
    <name type="scientific">Hypsibius exemplaris</name>
    <name type="common">Freshwater tardigrade</name>
    <dbReference type="NCBI Taxonomy" id="2072580"/>
    <lineage>
        <taxon>Eukaryota</taxon>
        <taxon>Metazoa</taxon>
        <taxon>Ecdysozoa</taxon>
        <taxon>Tardigrada</taxon>
        <taxon>Eutardigrada</taxon>
        <taxon>Parachela</taxon>
        <taxon>Hypsibioidea</taxon>
        <taxon>Hypsibiidae</taxon>
        <taxon>Hypsibius</taxon>
    </lineage>
</organism>
<reference evidence="3" key="1">
    <citation type="submission" date="2017-01" db="EMBL/GenBank/DDBJ databases">
        <title>Comparative genomics of anhydrobiosis in the tardigrade Hypsibius dujardini.</title>
        <authorList>
            <person name="Yoshida Y."/>
            <person name="Koutsovoulos G."/>
            <person name="Laetsch D."/>
            <person name="Stevens L."/>
            <person name="Kumar S."/>
            <person name="Horikawa D."/>
            <person name="Ishino K."/>
            <person name="Komine S."/>
            <person name="Tomita M."/>
            <person name="Blaxter M."/>
            <person name="Arakawa K."/>
        </authorList>
    </citation>
    <scope>NUCLEOTIDE SEQUENCE [LARGE SCALE GENOMIC DNA]</scope>
    <source>
        <strain evidence="3">Z151</strain>
    </source>
</reference>
<evidence type="ECO:0000313" key="3">
    <source>
        <dbReference type="Proteomes" id="UP000192578"/>
    </source>
</evidence>
<sequence>CIIIGGPITAGKIRLKTDDRRGKRSRLDPCPEIICVLKKKSDSWTEQEGKDLGAETGPRQEALHLGEQRLVCTNSSRVTHIQPERNFGDLLKAQHRNHADTERQ</sequence>
<keyword evidence="3" id="KW-1185">Reference proteome</keyword>
<evidence type="ECO:0000256" key="1">
    <source>
        <dbReference type="SAM" id="MobiDB-lite"/>
    </source>
</evidence>
<protein>
    <submittedName>
        <fullName evidence="2">Uncharacterized protein</fullName>
    </submittedName>
</protein>
<proteinExistence type="predicted"/>
<name>A0A9X6NLT2_HYPEX</name>
<gene>
    <name evidence="2" type="ORF">BV898_19961</name>
</gene>
<feature type="region of interest" description="Disordered" evidence="1">
    <location>
        <begin position="83"/>
        <end position="104"/>
    </location>
</feature>
<evidence type="ECO:0000313" key="2">
    <source>
        <dbReference type="EMBL" id="OWA55574.1"/>
    </source>
</evidence>
<accession>A0A9X6NLT2</accession>
<feature type="non-terminal residue" evidence="2">
    <location>
        <position position="1"/>
    </location>
</feature>
<dbReference type="Proteomes" id="UP000192578">
    <property type="component" value="Unassembled WGS sequence"/>
</dbReference>
<dbReference type="EMBL" id="MTYJ01000996">
    <property type="protein sequence ID" value="OWA55574.1"/>
    <property type="molecule type" value="Genomic_DNA"/>
</dbReference>